<feature type="transmembrane region" description="Helical" evidence="7">
    <location>
        <begin position="31"/>
        <end position="51"/>
    </location>
</feature>
<feature type="transmembrane region" description="Helical" evidence="7">
    <location>
        <begin position="274"/>
        <end position="296"/>
    </location>
</feature>
<evidence type="ECO:0000256" key="1">
    <source>
        <dbReference type="ARBA" id="ARBA00004651"/>
    </source>
</evidence>
<dbReference type="eggNOG" id="COG1175">
    <property type="taxonomic scope" value="Bacteria"/>
</dbReference>
<dbReference type="AlphaFoldDB" id="A0A0S6WA16"/>
<dbReference type="Proteomes" id="UP000030661">
    <property type="component" value="Unassembled WGS sequence"/>
</dbReference>
<keyword evidence="10" id="KW-1185">Reference proteome</keyword>
<gene>
    <name evidence="9" type="ORF">U27_02036</name>
</gene>
<dbReference type="HOGENOM" id="CLU_016047_0_2_0"/>
<proteinExistence type="inferred from homology"/>
<keyword evidence="6 7" id="KW-0472">Membrane</keyword>
<feature type="transmembrane region" description="Helical" evidence="7">
    <location>
        <begin position="119"/>
        <end position="138"/>
    </location>
</feature>
<feature type="domain" description="ABC transmembrane type-1" evidence="8">
    <location>
        <begin position="82"/>
        <end position="295"/>
    </location>
</feature>
<dbReference type="PROSITE" id="PS50928">
    <property type="entry name" value="ABC_TM1"/>
    <property type="match status" value="1"/>
</dbReference>
<dbReference type="PANTHER" id="PTHR30193:SF1">
    <property type="entry name" value="ABC TRANSPORTER PERMEASE PROTEIN YESP-RELATED"/>
    <property type="match status" value="1"/>
</dbReference>
<feature type="transmembrane region" description="Helical" evidence="7">
    <location>
        <begin position="168"/>
        <end position="191"/>
    </location>
</feature>
<reference evidence="9" key="1">
    <citation type="journal article" date="2015" name="PeerJ">
        <title>First genomic representation of candidate bacterial phylum KSB3 points to enhanced environmental sensing as a trigger of wastewater bulking.</title>
        <authorList>
            <person name="Sekiguchi Y."/>
            <person name="Ohashi A."/>
            <person name="Parks D.H."/>
            <person name="Yamauchi T."/>
            <person name="Tyson G.W."/>
            <person name="Hugenholtz P."/>
        </authorList>
    </citation>
    <scope>NUCLEOTIDE SEQUENCE [LARGE SCALE GENOMIC DNA]</scope>
</reference>
<dbReference type="GO" id="GO:0005886">
    <property type="term" value="C:plasma membrane"/>
    <property type="evidence" value="ECO:0007669"/>
    <property type="project" value="UniProtKB-SubCell"/>
</dbReference>
<dbReference type="InterPro" id="IPR000515">
    <property type="entry name" value="MetI-like"/>
</dbReference>
<dbReference type="PANTHER" id="PTHR30193">
    <property type="entry name" value="ABC TRANSPORTER PERMEASE PROTEIN"/>
    <property type="match status" value="1"/>
</dbReference>
<keyword evidence="5 7" id="KW-1133">Transmembrane helix</keyword>
<evidence type="ECO:0000256" key="5">
    <source>
        <dbReference type="ARBA" id="ARBA00022989"/>
    </source>
</evidence>
<feature type="transmembrane region" description="Helical" evidence="7">
    <location>
        <begin position="220"/>
        <end position="245"/>
    </location>
</feature>
<keyword evidence="4 7" id="KW-0812">Transmembrane</keyword>
<dbReference type="CDD" id="cd06261">
    <property type="entry name" value="TM_PBP2"/>
    <property type="match status" value="1"/>
</dbReference>
<dbReference type="InterPro" id="IPR035906">
    <property type="entry name" value="MetI-like_sf"/>
</dbReference>
<dbReference type="InterPro" id="IPR051393">
    <property type="entry name" value="ABC_transporter_permease"/>
</dbReference>
<organism evidence="9">
    <name type="scientific">Vecturithrix granuli</name>
    <dbReference type="NCBI Taxonomy" id="1499967"/>
    <lineage>
        <taxon>Bacteria</taxon>
        <taxon>Candidatus Moduliflexota</taxon>
        <taxon>Candidatus Vecturitrichia</taxon>
        <taxon>Candidatus Vecturitrichales</taxon>
        <taxon>Candidatus Vecturitrichaceae</taxon>
        <taxon>Candidatus Vecturithrix</taxon>
    </lineage>
</organism>
<name>A0A0S6WA16_VECG1</name>
<evidence type="ECO:0000259" key="8">
    <source>
        <dbReference type="PROSITE" id="PS50928"/>
    </source>
</evidence>
<comment type="similarity">
    <text evidence="7">Belongs to the binding-protein-dependent transport system permease family.</text>
</comment>
<evidence type="ECO:0000256" key="3">
    <source>
        <dbReference type="ARBA" id="ARBA00022475"/>
    </source>
</evidence>
<dbReference type="EMBL" id="DF820463">
    <property type="protein sequence ID" value="GAK55204.1"/>
    <property type="molecule type" value="Genomic_DNA"/>
</dbReference>
<protein>
    <submittedName>
        <fullName evidence="9">Putative transporter permease protein YesP</fullName>
    </submittedName>
</protein>
<feature type="transmembrane region" description="Helical" evidence="7">
    <location>
        <begin position="86"/>
        <end position="107"/>
    </location>
</feature>
<sequence>MGQILQQSVAKKPGSLFRQDAWSGYLFLSPWLIGFFTFTLLPILASLVLAFTEYNILAAPKWIGWANFERMFFHDLRFWRSVKATFFYVTTAIPLRLGFALLVAMLLNTKRRMIPVYRAVFYAPSIVGSSVAVAVMWRQIFGKEGVVNFVLAWFGVVGPAWLGNTKTAIWTLIVLAAWQFGSPMLIFLAGLKQIPTELYESASIDGAGYLSRFRNITVPLLTPVILFNLVMQMIHGFLIFTQAFIVSGGNGAPRDRLLMYTLYLYQRGFVTLEMGYSAAMAWVLLAVIAFFTALVFKSSKYWVYYETELEE</sequence>
<accession>A0A0S6WA16</accession>
<dbReference type="SUPFAM" id="SSF161098">
    <property type="entry name" value="MetI-like"/>
    <property type="match status" value="1"/>
</dbReference>
<dbReference type="Gene3D" id="1.10.3720.10">
    <property type="entry name" value="MetI-like"/>
    <property type="match status" value="1"/>
</dbReference>
<evidence type="ECO:0000256" key="4">
    <source>
        <dbReference type="ARBA" id="ARBA00022692"/>
    </source>
</evidence>
<evidence type="ECO:0000256" key="6">
    <source>
        <dbReference type="ARBA" id="ARBA00023136"/>
    </source>
</evidence>
<dbReference type="GO" id="GO:0055085">
    <property type="term" value="P:transmembrane transport"/>
    <property type="evidence" value="ECO:0007669"/>
    <property type="project" value="InterPro"/>
</dbReference>
<evidence type="ECO:0000256" key="2">
    <source>
        <dbReference type="ARBA" id="ARBA00022448"/>
    </source>
</evidence>
<keyword evidence="3" id="KW-1003">Cell membrane</keyword>
<keyword evidence="2 7" id="KW-0813">Transport</keyword>
<dbReference type="Pfam" id="PF00528">
    <property type="entry name" value="BPD_transp_1"/>
    <property type="match status" value="1"/>
</dbReference>
<evidence type="ECO:0000313" key="10">
    <source>
        <dbReference type="Proteomes" id="UP000030661"/>
    </source>
</evidence>
<dbReference type="SUPFAM" id="SSF160964">
    <property type="entry name" value="MalF N-terminal region-like"/>
    <property type="match status" value="1"/>
</dbReference>
<evidence type="ECO:0000313" key="9">
    <source>
        <dbReference type="EMBL" id="GAK55204.1"/>
    </source>
</evidence>
<evidence type="ECO:0000256" key="7">
    <source>
        <dbReference type="RuleBase" id="RU363032"/>
    </source>
</evidence>
<comment type="subcellular location">
    <subcellularLocation>
        <location evidence="1 7">Cell membrane</location>
        <topology evidence="1 7">Multi-pass membrane protein</topology>
    </subcellularLocation>
</comment>
<dbReference type="STRING" id="1499967.U27_02036"/>